<comment type="caution">
    <text evidence="1">The sequence shown here is derived from an EMBL/GenBank/DDBJ whole genome shotgun (WGS) entry which is preliminary data.</text>
</comment>
<dbReference type="EMBL" id="JASBWT010000015">
    <property type="protein sequence ID" value="KAJ9098153.1"/>
    <property type="molecule type" value="Genomic_DNA"/>
</dbReference>
<evidence type="ECO:0000313" key="1">
    <source>
        <dbReference type="EMBL" id="KAJ9098153.1"/>
    </source>
</evidence>
<accession>A0ACC2VFL0</accession>
<sequence>MSTSYKDSPSSTRPAISRSASSKNSLFGGNGGSSRNGIGGGYDADEENNWAGALTLLDSRLDLLERQLRVSSSKLKQAATELLPKGLRTPRTPGAQTPVPLENEDAEDAEKRDKDKWRSRYKKDVEKEVDRIRLKLAGKVNDLSSSWHSAQIVRTRDKVSYTIQSAVYLPTRIWSYKKKAYHYFLFGPIASAIITWRNSLVFHSIDKVTSLFIHMYPPMVLIIVKHFYPGREERYPAVMKTSELTWSNMILCSVIPYVIWQGLYWKFLLHDRREKIESGARQTSFRYMLNDKHGPIGKALQGVTPAYREAAFMGGQLVYSIICMLPAATFLIYSPKSCIVFLILLWSQASWNGASYYVEVFGRKFERELEKLRKEINSASSTPSTANQPSQSSPVSRKSSGEQLDDGSVPSTGNSQQTQLNTLANAGLIPAPGLSNSPLALGPTDLMSGDSDQKGSKGQLDELDLGAPVSTDESKKDR</sequence>
<reference evidence="1" key="1">
    <citation type="submission" date="2023-04" db="EMBL/GenBank/DDBJ databases">
        <title>Draft Genome sequencing of Naganishia species isolated from polar environments using Oxford Nanopore Technology.</title>
        <authorList>
            <person name="Leo P."/>
            <person name="Venkateswaran K."/>
        </authorList>
    </citation>
    <scope>NUCLEOTIDE SEQUENCE</scope>
    <source>
        <strain evidence="1">MNA-CCFEE 5423</strain>
    </source>
</reference>
<keyword evidence="2" id="KW-1185">Reference proteome</keyword>
<proteinExistence type="predicted"/>
<protein>
    <submittedName>
        <fullName evidence="1">Uncharacterized protein</fullName>
    </submittedName>
</protein>
<organism evidence="1 2">
    <name type="scientific">Naganishia friedmannii</name>
    <dbReference type="NCBI Taxonomy" id="89922"/>
    <lineage>
        <taxon>Eukaryota</taxon>
        <taxon>Fungi</taxon>
        <taxon>Dikarya</taxon>
        <taxon>Basidiomycota</taxon>
        <taxon>Agaricomycotina</taxon>
        <taxon>Tremellomycetes</taxon>
        <taxon>Filobasidiales</taxon>
        <taxon>Filobasidiaceae</taxon>
        <taxon>Naganishia</taxon>
    </lineage>
</organism>
<evidence type="ECO:0000313" key="2">
    <source>
        <dbReference type="Proteomes" id="UP001227268"/>
    </source>
</evidence>
<name>A0ACC2VFL0_9TREE</name>
<gene>
    <name evidence="1" type="ORF">QFC21_004482</name>
</gene>
<dbReference type="Proteomes" id="UP001227268">
    <property type="component" value="Unassembled WGS sequence"/>
</dbReference>